<reference evidence="6 7" key="1">
    <citation type="journal article" date="2019" name="Sci. Rep.">
        <title>A high-quality genome of Eragrostis curvula grass provides insights into Poaceae evolution and supports new strategies to enhance forage quality.</title>
        <authorList>
            <person name="Carballo J."/>
            <person name="Santos B.A.C.M."/>
            <person name="Zappacosta D."/>
            <person name="Garbus I."/>
            <person name="Selva J.P."/>
            <person name="Gallo C.A."/>
            <person name="Diaz A."/>
            <person name="Albertini E."/>
            <person name="Caccamo M."/>
            <person name="Echenique V."/>
        </authorList>
    </citation>
    <scope>NUCLEOTIDE SEQUENCE [LARGE SCALE GENOMIC DNA]</scope>
    <source>
        <strain evidence="7">cv. Victoria</strain>
        <tissue evidence="6">Leaf</tissue>
    </source>
</reference>
<dbReference type="OrthoDB" id="615710at2759"/>
<dbReference type="InterPro" id="IPR013010">
    <property type="entry name" value="Znf_SIAH"/>
</dbReference>
<dbReference type="GO" id="GO:0016567">
    <property type="term" value="P:protein ubiquitination"/>
    <property type="evidence" value="ECO:0007669"/>
    <property type="project" value="UniProtKB-UniPathway"/>
</dbReference>
<dbReference type="GO" id="GO:0005737">
    <property type="term" value="C:cytoplasm"/>
    <property type="evidence" value="ECO:0007669"/>
    <property type="project" value="TreeGrafter"/>
</dbReference>
<dbReference type="InterPro" id="IPR013083">
    <property type="entry name" value="Znf_RING/FYVE/PHD"/>
</dbReference>
<dbReference type="PANTHER" id="PTHR10315">
    <property type="entry name" value="E3 UBIQUITIN PROTEIN LIGASE SIAH"/>
    <property type="match status" value="1"/>
</dbReference>
<dbReference type="GO" id="GO:0061630">
    <property type="term" value="F:ubiquitin protein ligase activity"/>
    <property type="evidence" value="ECO:0007669"/>
    <property type="project" value="TreeGrafter"/>
</dbReference>
<feature type="non-terminal residue" evidence="6">
    <location>
        <position position="1"/>
    </location>
</feature>
<evidence type="ECO:0000313" key="6">
    <source>
        <dbReference type="EMBL" id="TVU17624.1"/>
    </source>
</evidence>
<proteinExistence type="predicted"/>
<evidence type="ECO:0000313" key="7">
    <source>
        <dbReference type="Proteomes" id="UP000324897"/>
    </source>
</evidence>
<keyword evidence="1" id="KW-0479">Metal-binding</keyword>
<dbReference type="PROSITE" id="PS51081">
    <property type="entry name" value="ZF_SIAH"/>
    <property type="match status" value="1"/>
</dbReference>
<sequence length="209" mass="23580">MERVVESIHIPCPNSTSGCTAKPTYHEQQSHQQTCMMLSRFRCPGKDCNFIGSMETLLDHFASVHHWPCTTKMRENKYESCKVCLRNGFNFLRTNLPSATATTSTQFLFLLNLEPQLDGAAISVFCIRSHQAVSGNSQGHTLKDLKCDLTYSKQIWECSHPHNGDFIQYYQSSKFRVTSTDFSVGLPRLDGRFKFVVPKGALRTGSMGL</sequence>
<evidence type="ECO:0000259" key="5">
    <source>
        <dbReference type="PROSITE" id="PS51081"/>
    </source>
</evidence>
<dbReference type="PANTHER" id="PTHR10315:SF96">
    <property type="entry name" value="SIAH-TYPE DOMAIN-CONTAINING PROTEIN"/>
    <property type="match status" value="1"/>
</dbReference>
<organism evidence="6 7">
    <name type="scientific">Eragrostis curvula</name>
    <name type="common">weeping love grass</name>
    <dbReference type="NCBI Taxonomy" id="38414"/>
    <lineage>
        <taxon>Eukaryota</taxon>
        <taxon>Viridiplantae</taxon>
        <taxon>Streptophyta</taxon>
        <taxon>Embryophyta</taxon>
        <taxon>Tracheophyta</taxon>
        <taxon>Spermatophyta</taxon>
        <taxon>Magnoliopsida</taxon>
        <taxon>Liliopsida</taxon>
        <taxon>Poales</taxon>
        <taxon>Poaceae</taxon>
        <taxon>PACMAD clade</taxon>
        <taxon>Chloridoideae</taxon>
        <taxon>Eragrostideae</taxon>
        <taxon>Eragrostidinae</taxon>
        <taxon>Eragrostis</taxon>
    </lineage>
</organism>
<evidence type="ECO:0000256" key="3">
    <source>
        <dbReference type="ARBA" id="ARBA00022833"/>
    </source>
</evidence>
<dbReference type="InterPro" id="IPR052088">
    <property type="entry name" value="E3_ubiquitin-ligase_SINA"/>
</dbReference>
<keyword evidence="2 4" id="KW-0863">Zinc-finger</keyword>
<accession>A0A5J9U1Z1</accession>
<feature type="domain" description="SIAH-type" evidence="5">
    <location>
        <begin position="7"/>
        <end position="66"/>
    </location>
</feature>
<dbReference type="AlphaFoldDB" id="A0A5J9U1Z1"/>
<dbReference type="Gramene" id="TVU17624">
    <property type="protein sequence ID" value="TVU17624"/>
    <property type="gene ID" value="EJB05_33672"/>
</dbReference>
<dbReference type="Proteomes" id="UP000324897">
    <property type="component" value="Chromosome 7"/>
</dbReference>
<dbReference type="GO" id="GO:0008270">
    <property type="term" value="F:zinc ion binding"/>
    <property type="evidence" value="ECO:0007669"/>
    <property type="project" value="UniProtKB-KW"/>
</dbReference>
<keyword evidence="3" id="KW-0862">Zinc</keyword>
<evidence type="ECO:0000256" key="4">
    <source>
        <dbReference type="PROSITE-ProRule" id="PRU00455"/>
    </source>
</evidence>
<keyword evidence="7" id="KW-1185">Reference proteome</keyword>
<name>A0A5J9U1Z1_9POAL</name>
<gene>
    <name evidence="6" type="ORF">EJB05_33672</name>
</gene>
<evidence type="ECO:0000256" key="1">
    <source>
        <dbReference type="ARBA" id="ARBA00022723"/>
    </source>
</evidence>
<evidence type="ECO:0000256" key="2">
    <source>
        <dbReference type="ARBA" id="ARBA00022771"/>
    </source>
</evidence>
<dbReference type="SUPFAM" id="SSF49599">
    <property type="entry name" value="TRAF domain-like"/>
    <property type="match status" value="1"/>
</dbReference>
<protein>
    <recommendedName>
        <fullName evidence="5">SIAH-type domain-containing protein</fullName>
    </recommendedName>
</protein>
<dbReference type="Pfam" id="PF21361">
    <property type="entry name" value="Sina_ZnF"/>
    <property type="match status" value="1"/>
</dbReference>
<dbReference type="EMBL" id="RWGY01000029">
    <property type="protein sequence ID" value="TVU17624.1"/>
    <property type="molecule type" value="Genomic_DNA"/>
</dbReference>
<dbReference type="Gene3D" id="3.30.40.10">
    <property type="entry name" value="Zinc/RING finger domain, C3HC4 (zinc finger)"/>
    <property type="match status" value="1"/>
</dbReference>
<comment type="caution">
    <text evidence="6">The sequence shown here is derived from an EMBL/GenBank/DDBJ whole genome shotgun (WGS) entry which is preliminary data.</text>
</comment>
<dbReference type="UniPathway" id="UPA00143"/>
<dbReference type="PROSITE" id="PS51257">
    <property type="entry name" value="PROKAR_LIPOPROTEIN"/>
    <property type="match status" value="1"/>
</dbReference>